<dbReference type="Proteomes" id="UP000887540">
    <property type="component" value="Unplaced"/>
</dbReference>
<name>A0A914E6E3_9BILA</name>
<reference evidence="2 3" key="1">
    <citation type="submission" date="2022-11" db="UniProtKB">
        <authorList>
            <consortium name="WormBaseParasite"/>
        </authorList>
    </citation>
    <scope>IDENTIFICATION</scope>
</reference>
<dbReference type="WBParaSite" id="ACRNAN_scaffold6003.g10937.t1">
    <property type="protein sequence ID" value="ACRNAN_scaffold6003.g10937.t1"/>
    <property type="gene ID" value="ACRNAN_scaffold6003.g10937"/>
</dbReference>
<organism evidence="1 3">
    <name type="scientific">Acrobeloides nanus</name>
    <dbReference type="NCBI Taxonomy" id="290746"/>
    <lineage>
        <taxon>Eukaryota</taxon>
        <taxon>Metazoa</taxon>
        <taxon>Ecdysozoa</taxon>
        <taxon>Nematoda</taxon>
        <taxon>Chromadorea</taxon>
        <taxon>Rhabditida</taxon>
        <taxon>Tylenchina</taxon>
        <taxon>Cephalobomorpha</taxon>
        <taxon>Cephaloboidea</taxon>
        <taxon>Cephalobidae</taxon>
        <taxon>Acrobeloides</taxon>
    </lineage>
</organism>
<evidence type="ECO:0000313" key="2">
    <source>
        <dbReference type="WBParaSite" id="ACRNAN_scaffold2417.g26151.t1"/>
    </source>
</evidence>
<keyword evidence="1" id="KW-1185">Reference proteome</keyword>
<accession>A0A914E6E3</accession>
<dbReference type="WBParaSite" id="ACRNAN_scaffold2417.g26151.t1">
    <property type="protein sequence ID" value="ACRNAN_scaffold2417.g26151.t1"/>
    <property type="gene ID" value="ACRNAN_scaffold2417.g26151"/>
</dbReference>
<dbReference type="AlphaFoldDB" id="A0A914E6E3"/>
<protein>
    <submittedName>
        <fullName evidence="2 3">Uncharacterized protein</fullName>
    </submittedName>
</protein>
<evidence type="ECO:0000313" key="3">
    <source>
        <dbReference type="WBParaSite" id="ACRNAN_scaffold6003.g10937.t1"/>
    </source>
</evidence>
<evidence type="ECO:0000313" key="1">
    <source>
        <dbReference type="Proteomes" id="UP000887540"/>
    </source>
</evidence>
<proteinExistence type="predicted"/>
<sequence length="66" mass="7644">MDASSLCHMQDCGFKAFYRNKKENSSQYIESDKSRTELSFEPKEMYNHKSAKTTFGYPYVEVSKGS</sequence>